<protein>
    <submittedName>
        <fullName evidence="1">PIN domain-containing protein</fullName>
    </submittedName>
</protein>
<keyword evidence="2" id="KW-1185">Reference proteome</keyword>
<dbReference type="EMBL" id="CP022987">
    <property type="protein sequence ID" value="QAA92824.1"/>
    <property type="molecule type" value="Genomic_DNA"/>
</dbReference>
<evidence type="ECO:0000313" key="2">
    <source>
        <dbReference type="Proteomes" id="UP000283474"/>
    </source>
</evidence>
<reference evidence="1 2" key="1">
    <citation type="submission" date="2017-08" db="EMBL/GenBank/DDBJ databases">
        <authorList>
            <person name="Park S.-J."/>
            <person name="Kim H."/>
        </authorList>
    </citation>
    <scope>NUCLEOTIDE SEQUENCE [LARGE SCALE GENOMIC DNA]</scope>
    <source>
        <strain evidence="2">ye3</strain>
    </source>
</reference>
<dbReference type="InterPro" id="IPR029060">
    <property type="entry name" value="PIN-like_dom_sf"/>
</dbReference>
<dbReference type="OrthoDB" id="8683209at2"/>
<evidence type="ECO:0000313" key="1">
    <source>
        <dbReference type="EMBL" id="QAA92824.1"/>
    </source>
</evidence>
<proteinExistence type="predicted"/>
<dbReference type="AlphaFoldDB" id="A0A410G931"/>
<dbReference type="KEGG" id="pus:CKA81_02415"/>
<gene>
    <name evidence="1" type="ORF">CKA81_02415</name>
</gene>
<dbReference type="RefSeq" id="WP_128353874.1">
    <property type="nucleotide sequence ID" value="NZ_CP022987.1"/>
</dbReference>
<organism evidence="1 2">
    <name type="scientific">Pollutimonas thiosulfatoxidans</name>
    <dbReference type="NCBI Taxonomy" id="2028345"/>
    <lineage>
        <taxon>Bacteria</taxon>
        <taxon>Pseudomonadati</taxon>
        <taxon>Pseudomonadota</taxon>
        <taxon>Betaproteobacteria</taxon>
        <taxon>Burkholderiales</taxon>
        <taxon>Alcaligenaceae</taxon>
        <taxon>Pollutimonas</taxon>
    </lineage>
</organism>
<dbReference type="Proteomes" id="UP000283474">
    <property type="component" value="Chromosome"/>
</dbReference>
<accession>A0A410G931</accession>
<sequence>MNSLPDVVVLDTCVLISNVLRRMLLRLATEGCFRVAWSSVIGDEWCRNAARLWKVSDDDIRAQWRELQQAFPAADCGDVTAFKNGLQRSDPKDWHVIAAARVLKARCAQDSVAVLTRNIRDFNRSELRGLNLQLLDPDQFFLHCQQQFPDEMSTLLRSLPDDVVAPGGVPDPVDVILRRERLFRLNRLSGYAV</sequence>
<name>A0A410G931_9BURK</name>
<dbReference type="SUPFAM" id="SSF88723">
    <property type="entry name" value="PIN domain-like"/>
    <property type="match status" value="1"/>
</dbReference>